<evidence type="ECO:0000313" key="2">
    <source>
        <dbReference type="Proteomes" id="UP000827976"/>
    </source>
</evidence>
<sequence>MSIMNYPTELCFMGDSMYYRAILHVNFNSMYFSKCYLCGCPPMSHSFYTLDERAGLGVHAACALYAAYMIFAAPKGISMPSLPPLPSSSYSYINQQVPQLMNNNYYSAQPPPPTTFNYCYSSGYKYQEQPPQYMNYYHSAPPPPPPPPSTYNYASGYSYYQSTKYIVNASHYIPPPPSTIIVNSNNNGYGGPFGIVRNFLKVLSNSFWGVF</sequence>
<protein>
    <submittedName>
        <fullName evidence="1">Uncharacterized protein</fullName>
    </submittedName>
</protein>
<evidence type="ECO:0000313" key="1">
    <source>
        <dbReference type="EMBL" id="KAH7672801.1"/>
    </source>
</evidence>
<name>A0ACB7VFV5_DIOAL</name>
<gene>
    <name evidence="1" type="ORF">IHE45_09G080900</name>
</gene>
<accession>A0ACB7VFV5</accession>
<dbReference type="EMBL" id="CM037019">
    <property type="protein sequence ID" value="KAH7672801.1"/>
    <property type="molecule type" value="Genomic_DNA"/>
</dbReference>
<reference evidence="2" key="1">
    <citation type="journal article" date="2022" name="Nat. Commun.">
        <title>Chromosome evolution and the genetic basis of agronomically important traits in greater yam.</title>
        <authorList>
            <person name="Bredeson J.V."/>
            <person name="Lyons J.B."/>
            <person name="Oniyinde I.O."/>
            <person name="Okereke N.R."/>
            <person name="Kolade O."/>
            <person name="Nnabue I."/>
            <person name="Nwadili C.O."/>
            <person name="Hribova E."/>
            <person name="Parker M."/>
            <person name="Nwogha J."/>
            <person name="Shu S."/>
            <person name="Carlson J."/>
            <person name="Kariba R."/>
            <person name="Muthemba S."/>
            <person name="Knop K."/>
            <person name="Barton G.J."/>
            <person name="Sherwood A.V."/>
            <person name="Lopez-Montes A."/>
            <person name="Asiedu R."/>
            <person name="Jamnadass R."/>
            <person name="Muchugi A."/>
            <person name="Goodstein D."/>
            <person name="Egesi C.N."/>
            <person name="Featherston J."/>
            <person name="Asfaw A."/>
            <person name="Simpson G.G."/>
            <person name="Dolezel J."/>
            <person name="Hendre P.S."/>
            <person name="Van Deynze A."/>
            <person name="Kumar P.L."/>
            <person name="Obidiegwu J.E."/>
            <person name="Bhattacharjee R."/>
            <person name="Rokhsar D.S."/>
        </authorList>
    </citation>
    <scope>NUCLEOTIDE SEQUENCE [LARGE SCALE GENOMIC DNA]</scope>
    <source>
        <strain evidence="2">cv. TDa95/00328</strain>
    </source>
</reference>
<keyword evidence="2" id="KW-1185">Reference proteome</keyword>
<proteinExistence type="predicted"/>
<comment type="caution">
    <text evidence="1">The sequence shown here is derived from an EMBL/GenBank/DDBJ whole genome shotgun (WGS) entry which is preliminary data.</text>
</comment>
<organism evidence="1 2">
    <name type="scientific">Dioscorea alata</name>
    <name type="common">Purple yam</name>
    <dbReference type="NCBI Taxonomy" id="55571"/>
    <lineage>
        <taxon>Eukaryota</taxon>
        <taxon>Viridiplantae</taxon>
        <taxon>Streptophyta</taxon>
        <taxon>Embryophyta</taxon>
        <taxon>Tracheophyta</taxon>
        <taxon>Spermatophyta</taxon>
        <taxon>Magnoliopsida</taxon>
        <taxon>Liliopsida</taxon>
        <taxon>Dioscoreales</taxon>
        <taxon>Dioscoreaceae</taxon>
        <taxon>Dioscorea</taxon>
    </lineage>
</organism>
<dbReference type="Proteomes" id="UP000827976">
    <property type="component" value="Chromosome 9"/>
</dbReference>